<sequence>MKAKMDQKVQAVHKRLDAFELRVLERLASTTDMSSFRTELASLQADIDAILATPAIEPQAAPSALGDDTVLGALLSGDDADVQPEPTRAHDEQLRQQRAREMVVGASNSMPVSEVLLTVAINVSTTDGAVRVADSTTDGTILSDAGTTEGDPSVDLVGSGKPDPLAC</sequence>
<protein>
    <submittedName>
        <fullName evidence="2">Integrase core domain containing protein</fullName>
    </submittedName>
</protein>
<dbReference type="InParanoid" id="M1DXJ5"/>
<dbReference type="AlphaFoldDB" id="M1DXJ5"/>
<evidence type="ECO:0000313" key="2">
    <source>
        <dbReference type="EnsemblPlants" id="PGSC0003DMT400096022"/>
    </source>
</evidence>
<reference evidence="2" key="2">
    <citation type="submission" date="2015-06" db="UniProtKB">
        <authorList>
            <consortium name="EnsemblPlants"/>
        </authorList>
    </citation>
    <scope>IDENTIFICATION</scope>
    <source>
        <strain evidence="2">DM1-3 516 R44</strain>
    </source>
</reference>
<evidence type="ECO:0000313" key="3">
    <source>
        <dbReference type="Proteomes" id="UP000011115"/>
    </source>
</evidence>
<dbReference type="HOGENOM" id="CLU_028647_6_2_1"/>
<dbReference type="Proteomes" id="UP000011115">
    <property type="component" value="Unassembled WGS sequence"/>
</dbReference>
<dbReference type="Gramene" id="PGSC0003DMT400096022">
    <property type="protein sequence ID" value="PGSC0003DMT400096022"/>
    <property type="gene ID" value="PGSC0003DMG400045593"/>
</dbReference>
<feature type="region of interest" description="Disordered" evidence="1">
    <location>
        <begin position="139"/>
        <end position="167"/>
    </location>
</feature>
<name>M1DXJ5_SOLTU</name>
<organism evidence="2 3">
    <name type="scientific">Solanum tuberosum</name>
    <name type="common">Potato</name>
    <dbReference type="NCBI Taxonomy" id="4113"/>
    <lineage>
        <taxon>Eukaryota</taxon>
        <taxon>Viridiplantae</taxon>
        <taxon>Streptophyta</taxon>
        <taxon>Embryophyta</taxon>
        <taxon>Tracheophyta</taxon>
        <taxon>Spermatophyta</taxon>
        <taxon>Magnoliopsida</taxon>
        <taxon>eudicotyledons</taxon>
        <taxon>Gunneridae</taxon>
        <taxon>Pentapetalae</taxon>
        <taxon>asterids</taxon>
        <taxon>lamiids</taxon>
        <taxon>Solanales</taxon>
        <taxon>Solanaceae</taxon>
        <taxon>Solanoideae</taxon>
        <taxon>Solaneae</taxon>
        <taxon>Solanum</taxon>
    </lineage>
</organism>
<dbReference type="EnsemblPlants" id="PGSC0003DMT400096022">
    <property type="protein sequence ID" value="PGSC0003DMT400096022"/>
    <property type="gene ID" value="PGSC0003DMG400045593"/>
</dbReference>
<dbReference type="PaxDb" id="4113-PGSC0003DMT400096022"/>
<proteinExistence type="predicted"/>
<accession>M1DXJ5</accession>
<evidence type="ECO:0000256" key="1">
    <source>
        <dbReference type="SAM" id="MobiDB-lite"/>
    </source>
</evidence>
<keyword evidence="3" id="KW-1185">Reference proteome</keyword>
<reference evidence="3" key="1">
    <citation type="journal article" date="2011" name="Nature">
        <title>Genome sequence and analysis of the tuber crop potato.</title>
        <authorList>
            <consortium name="The Potato Genome Sequencing Consortium"/>
        </authorList>
    </citation>
    <scope>NUCLEOTIDE SEQUENCE [LARGE SCALE GENOMIC DNA]</scope>
    <source>
        <strain evidence="3">cv. DM1-3 516 R44</strain>
    </source>
</reference>